<dbReference type="Proteomes" id="UP000499080">
    <property type="component" value="Unassembled WGS sequence"/>
</dbReference>
<evidence type="ECO:0000313" key="2">
    <source>
        <dbReference type="Proteomes" id="UP000499080"/>
    </source>
</evidence>
<name>A0A4Y2TZW4_ARAVE</name>
<dbReference type="AlphaFoldDB" id="A0A4Y2TZW4"/>
<sequence>MVGKRVLQRGQKNSHAHLLASLRGQKAQGLKLDSMENPPCMCAWLTPNLILWVQRPPVGVVSKFGDGDVGPGVFLVI</sequence>
<organism evidence="1 2">
    <name type="scientific">Araneus ventricosus</name>
    <name type="common">Orbweaver spider</name>
    <name type="synonym">Epeira ventricosa</name>
    <dbReference type="NCBI Taxonomy" id="182803"/>
    <lineage>
        <taxon>Eukaryota</taxon>
        <taxon>Metazoa</taxon>
        <taxon>Ecdysozoa</taxon>
        <taxon>Arthropoda</taxon>
        <taxon>Chelicerata</taxon>
        <taxon>Arachnida</taxon>
        <taxon>Araneae</taxon>
        <taxon>Araneomorphae</taxon>
        <taxon>Entelegynae</taxon>
        <taxon>Araneoidea</taxon>
        <taxon>Araneidae</taxon>
        <taxon>Araneus</taxon>
    </lineage>
</organism>
<gene>
    <name evidence="1" type="ORF">AVEN_250075_1</name>
</gene>
<keyword evidence="2" id="KW-1185">Reference proteome</keyword>
<proteinExistence type="predicted"/>
<comment type="caution">
    <text evidence="1">The sequence shown here is derived from an EMBL/GenBank/DDBJ whole genome shotgun (WGS) entry which is preliminary data.</text>
</comment>
<accession>A0A4Y2TZW4</accession>
<reference evidence="1 2" key="1">
    <citation type="journal article" date="2019" name="Sci. Rep.">
        <title>Orb-weaving spider Araneus ventricosus genome elucidates the spidroin gene catalogue.</title>
        <authorList>
            <person name="Kono N."/>
            <person name="Nakamura H."/>
            <person name="Ohtoshi R."/>
            <person name="Moran D.A.P."/>
            <person name="Shinohara A."/>
            <person name="Yoshida Y."/>
            <person name="Fujiwara M."/>
            <person name="Mori M."/>
            <person name="Tomita M."/>
            <person name="Arakawa K."/>
        </authorList>
    </citation>
    <scope>NUCLEOTIDE SEQUENCE [LARGE SCALE GENOMIC DNA]</scope>
</reference>
<protein>
    <submittedName>
        <fullName evidence="1">Uncharacterized protein</fullName>
    </submittedName>
</protein>
<evidence type="ECO:0000313" key="1">
    <source>
        <dbReference type="EMBL" id="GBO05264.1"/>
    </source>
</evidence>
<dbReference type="EMBL" id="BGPR01031954">
    <property type="protein sequence ID" value="GBO05264.1"/>
    <property type="molecule type" value="Genomic_DNA"/>
</dbReference>